<organism evidence="1 2">
    <name type="scientific">Taklimakanibacter albus</name>
    <dbReference type="NCBI Taxonomy" id="2800327"/>
    <lineage>
        <taxon>Bacteria</taxon>
        <taxon>Pseudomonadati</taxon>
        <taxon>Pseudomonadota</taxon>
        <taxon>Alphaproteobacteria</taxon>
        <taxon>Hyphomicrobiales</taxon>
        <taxon>Aestuariivirgaceae</taxon>
        <taxon>Taklimakanibacter</taxon>
    </lineage>
</organism>
<reference evidence="1" key="1">
    <citation type="submission" date="2021-01" db="EMBL/GenBank/DDBJ databases">
        <authorList>
            <person name="Sun Q."/>
        </authorList>
    </citation>
    <scope>NUCLEOTIDE SEQUENCE</scope>
    <source>
        <strain evidence="1">YIM B02566</strain>
    </source>
</reference>
<sequence length="192" mass="21726">MLFKPKGPNLLVINLWAGPGAGKSTTAAGLFNLMKLSGYRVELVTEVAKDLVYEERIKLLNDNQLLVLALQDHRLRRLVGKADIAITDSPLPLSIVYKPAQGLFSASWLNDTALALWRDYENYNILVKRSKPYQKYGRTQTLEEARKLDARIEDLAIRLCGSRAKEVKGDEHAPRAILNWLQRDKGLMPKEE</sequence>
<protein>
    <submittedName>
        <fullName evidence="1">AAA family ATPase</fullName>
    </submittedName>
</protein>
<comment type="caution">
    <text evidence="1">The sequence shown here is derived from an EMBL/GenBank/DDBJ whole genome shotgun (WGS) entry which is preliminary data.</text>
</comment>
<dbReference type="Proteomes" id="UP000616151">
    <property type="component" value="Unassembled WGS sequence"/>
</dbReference>
<gene>
    <name evidence="1" type="ORF">JHL16_34665</name>
</gene>
<accession>A0ACC5RFU1</accession>
<proteinExistence type="predicted"/>
<evidence type="ECO:0000313" key="2">
    <source>
        <dbReference type="Proteomes" id="UP000616151"/>
    </source>
</evidence>
<name>A0ACC5RFU1_9HYPH</name>
<evidence type="ECO:0000313" key="1">
    <source>
        <dbReference type="EMBL" id="MBK1871561.1"/>
    </source>
</evidence>
<dbReference type="EMBL" id="JAENHL010000009">
    <property type="protein sequence ID" value="MBK1871561.1"/>
    <property type="molecule type" value="Genomic_DNA"/>
</dbReference>
<keyword evidence="2" id="KW-1185">Reference proteome</keyword>